<keyword evidence="1" id="KW-0812">Transmembrane</keyword>
<gene>
    <name evidence="3" type="ORF">DVH24_015384</name>
</gene>
<protein>
    <recommendedName>
        <fullName evidence="2">Thioredoxin domain-containing protein</fullName>
    </recommendedName>
</protein>
<evidence type="ECO:0000256" key="1">
    <source>
        <dbReference type="SAM" id="Phobius"/>
    </source>
</evidence>
<dbReference type="SUPFAM" id="SSF52833">
    <property type="entry name" value="Thioredoxin-like"/>
    <property type="match status" value="1"/>
</dbReference>
<keyword evidence="1" id="KW-0472">Membrane</keyword>
<dbReference type="EMBL" id="RDQH01000330">
    <property type="protein sequence ID" value="RXI02035.1"/>
    <property type="molecule type" value="Genomic_DNA"/>
</dbReference>
<evidence type="ECO:0000313" key="3">
    <source>
        <dbReference type="EMBL" id="RXI02035.1"/>
    </source>
</evidence>
<reference evidence="3 4" key="1">
    <citation type="submission" date="2018-10" db="EMBL/GenBank/DDBJ databases">
        <title>A high-quality apple genome assembly.</title>
        <authorList>
            <person name="Hu J."/>
        </authorList>
    </citation>
    <scope>NUCLEOTIDE SEQUENCE [LARGE SCALE GENOMIC DNA]</scope>
    <source>
        <strain evidence="4">cv. HFTH1</strain>
        <tissue evidence="3">Young leaf</tissue>
    </source>
</reference>
<dbReference type="STRING" id="3750.A0A498K7Z4"/>
<dbReference type="CDD" id="cd02947">
    <property type="entry name" value="TRX_family"/>
    <property type="match status" value="1"/>
</dbReference>
<evidence type="ECO:0000313" key="4">
    <source>
        <dbReference type="Proteomes" id="UP000290289"/>
    </source>
</evidence>
<dbReference type="PANTHER" id="PTHR10438:SF405">
    <property type="entry name" value="THIOREDOXIN DOMAIN-CONTAINING PROTEIN"/>
    <property type="match status" value="1"/>
</dbReference>
<feature type="domain" description="Thioredoxin" evidence="2">
    <location>
        <begin position="136"/>
        <end position="230"/>
    </location>
</feature>
<proteinExistence type="predicted"/>
<accession>A0A498K7Z4</accession>
<name>A0A498K7Z4_MALDO</name>
<dbReference type="Proteomes" id="UP000290289">
    <property type="component" value="Chromosome 4"/>
</dbReference>
<dbReference type="PANTHER" id="PTHR10438">
    <property type="entry name" value="THIOREDOXIN"/>
    <property type="match status" value="1"/>
</dbReference>
<keyword evidence="1" id="KW-1133">Transmembrane helix</keyword>
<dbReference type="InterPro" id="IPR013766">
    <property type="entry name" value="Thioredoxin_domain"/>
</dbReference>
<keyword evidence="4" id="KW-1185">Reference proteome</keyword>
<sequence length="367" mass="40500">MEMARKNSGVLIRETMIGIGIGNRYNPRIPIPGRLLHHHRTVQTLAPPNSMPTTAAAASAIPSSNAYASSLASLPARVSASGALSASALGPGSSKYPSRSLFLSLFLFFIIYLPLTALPAVSTELLFPSPQDMIMLTEKKEYKRAIKQVKGGRLAAVFYFTAAACPNTVTYSIPIVRKIREHFPHVKLYKVLITVESDLRPIAHDLGVSIMPTFLFYQNGVKVDEVVGGYADPVMDICEKLYRYVRPVETPQRTRSSWKGKTDTQQLVLQAKKYENDVVVAGGWKVGDGSMFFQWKGGAVAVDGSDVPSVSEVMKDVESLCTAPKGFSMWCFAKGLFTAKPEKRVIFSNIKDPRLKIGWFREEMEVE</sequence>
<dbReference type="Pfam" id="PF00085">
    <property type="entry name" value="Thioredoxin"/>
    <property type="match status" value="1"/>
</dbReference>
<comment type="caution">
    <text evidence="3">The sequence shown here is derived from an EMBL/GenBank/DDBJ whole genome shotgun (WGS) entry which is preliminary data.</text>
</comment>
<dbReference type="InterPro" id="IPR036249">
    <property type="entry name" value="Thioredoxin-like_sf"/>
</dbReference>
<organism evidence="3 4">
    <name type="scientific">Malus domestica</name>
    <name type="common">Apple</name>
    <name type="synonym">Pyrus malus</name>
    <dbReference type="NCBI Taxonomy" id="3750"/>
    <lineage>
        <taxon>Eukaryota</taxon>
        <taxon>Viridiplantae</taxon>
        <taxon>Streptophyta</taxon>
        <taxon>Embryophyta</taxon>
        <taxon>Tracheophyta</taxon>
        <taxon>Spermatophyta</taxon>
        <taxon>Magnoliopsida</taxon>
        <taxon>eudicotyledons</taxon>
        <taxon>Gunneridae</taxon>
        <taxon>Pentapetalae</taxon>
        <taxon>rosids</taxon>
        <taxon>fabids</taxon>
        <taxon>Rosales</taxon>
        <taxon>Rosaceae</taxon>
        <taxon>Amygdaloideae</taxon>
        <taxon>Maleae</taxon>
        <taxon>Malus</taxon>
    </lineage>
</organism>
<evidence type="ECO:0000259" key="2">
    <source>
        <dbReference type="Pfam" id="PF00085"/>
    </source>
</evidence>
<dbReference type="AlphaFoldDB" id="A0A498K7Z4"/>
<feature type="transmembrane region" description="Helical" evidence="1">
    <location>
        <begin position="101"/>
        <end position="121"/>
    </location>
</feature>
<dbReference type="InterPro" id="IPR050620">
    <property type="entry name" value="Thioredoxin_H-type-like"/>
</dbReference>
<dbReference type="Gene3D" id="3.40.30.10">
    <property type="entry name" value="Glutaredoxin"/>
    <property type="match status" value="1"/>
</dbReference>